<feature type="transmembrane region" description="Helical" evidence="10">
    <location>
        <begin position="166"/>
        <end position="184"/>
    </location>
</feature>
<keyword evidence="4 8" id="KW-0812">Transmembrane</keyword>
<keyword evidence="6 10" id="KW-1133">Transmembrane helix</keyword>
<evidence type="ECO:0000256" key="7">
    <source>
        <dbReference type="ARBA" id="ARBA00023136"/>
    </source>
</evidence>
<evidence type="ECO:0008006" key="15">
    <source>
        <dbReference type="Google" id="ProtNLM"/>
    </source>
</evidence>
<feature type="transmembrane region" description="Helical" evidence="10">
    <location>
        <begin position="125"/>
        <end position="146"/>
    </location>
</feature>
<feature type="signal peptide" evidence="11">
    <location>
        <begin position="1"/>
        <end position="36"/>
    </location>
</feature>
<keyword evidence="3 9" id="KW-0813">Transport</keyword>
<dbReference type="eggNOG" id="KOG0768">
    <property type="taxonomic scope" value="Eukaryota"/>
</dbReference>
<evidence type="ECO:0000256" key="10">
    <source>
        <dbReference type="SAM" id="Phobius"/>
    </source>
</evidence>
<keyword evidence="5" id="KW-0677">Repeat</keyword>
<evidence type="ECO:0000313" key="14">
    <source>
        <dbReference type="Proteomes" id="UP000011087"/>
    </source>
</evidence>
<keyword evidence="7 8" id="KW-0472">Membrane</keyword>
<dbReference type="GO" id="GO:0055085">
    <property type="term" value="P:transmembrane transport"/>
    <property type="evidence" value="ECO:0007669"/>
    <property type="project" value="InterPro"/>
</dbReference>
<evidence type="ECO:0000256" key="6">
    <source>
        <dbReference type="ARBA" id="ARBA00022989"/>
    </source>
</evidence>
<dbReference type="RefSeq" id="XP_005824565.1">
    <property type="nucleotide sequence ID" value="XM_005824508.1"/>
</dbReference>
<evidence type="ECO:0000256" key="1">
    <source>
        <dbReference type="ARBA" id="ARBA00004141"/>
    </source>
</evidence>
<dbReference type="OMA" id="MMAPINT"/>
<dbReference type="InterPro" id="IPR023395">
    <property type="entry name" value="MCP_dom_sf"/>
</dbReference>
<dbReference type="PANTHER" id="PTHR45667">
    <property type="entry name" value="S-ADENOSYLMETHIONINE MITOCHONDRIAL CARRIER PROTEIN"/>
    <property type="match status" value="1"/>
</dbReference>
<evidence type="ECO:0000256" key="4">
    <source>
        <dbReference type="ARBA" id="ARBA00022692"/>
    </source>
</evidence>
<dbReference type="Pfam" id="PF00153">
    <property type="entry name" value="Mito_carr"/>
    <property type="match status" value="3"/>
</dbReference>
<sequence length="355" mass="38770">MSVRHGGREAMARCVRFGILCLTWLIFLLPINQALPHSFEAAGSTKKKIPVHLRSQMKHAVVTKRAHSFGLVEYSSLALVGAISGGLAGAVTDMVMYPIEMIKTRMQTVGLDGLTLDKPSESLQVLFAGSSLALLCSPIYYGLYFAVYEPCKEFVEQRAGKENESLATLIACLLGTFSMFFVRVPCEVVKTRCMTGFDESPRAAVSRLYGKEGVRGFFTGYWGLALVEFPFNVVEMMLYERLRSLWTRRVSRGKELHVWETCIVAAVADGIASAITNPFDVIKARLMSQAGEEQRKYGGGAVGALLQLISEEGYHGLMAGCLARVLWMTVGGVTGPCHLLARARGESEGHEALGA</sequence>
<organism evidence="12">
    <name type="scientific">Guillardia theta (strain CCMP2712)</name>
    <name type="common">Cryptophyte</name>
    <dbReference type="NCBI Taxonomy" id="905079"/>
    <lineage>
        <taxon>Eukaryota</taxon>
        <taxon>Cryptophyceae</taxon>
        <taxon>Pyrenomonadales</taxon>
        <taxon>Geminigeraceae</taxon>
        <taxon>Guillardia</taxon>
    </lineage>
</organism>
<dbReference type="AlphaFoldDB" id="L1IP38"/>
<keyword evidence="14" id="KW-1185">Reference proteome</keyword>
<comment type="subcellular location">
    <subcellularLocation>
        <location evidence="1">Membrane</location>
        <topology evidence="1">Multi-pass membrane protein</topology>
    </subcellularLocation>
</comment>
<feature type="repeat" description="Solcar" evidence="8">
    <location>
        <begin position="163"/>
        <end position="245"/>
    </location>
</feature>
<dbReference type="Gene3D" id="1.50.40.10">
    <property type="entry name" value="Mitochondrial carrier domain"/>
    <property type="match status" value="1"/>
</dbReference>
<dbReference type="PROSITE" id="PS50920">
    <property type="entry name" value="SOLCAR"/>
    <property type="match status" value="3"/>
</dbReference>
<evidence type="ECO:0000313" key="13">
    <source>
        <dbReference type="EnsemblProtists" id="EKX37585"/>
    </source>
</evidence>
<dbReference type="EnsemblProtists" id="EKX37585">
    <property type="protein sequence ID" value="EKX37585"/>
    <property type="gene ID" value="GUITHDRAFT_116227"/>
</dbReference>
<evidence type="ECO:0000256" key="2">
    <source>
        <dbReference type="ARBA" id="ARBA00006375"/>
    </source>
</evidence>
<dbReference type="HOGENOM" id="CLU_781796_0_0_1"/>
<evidence type="ECO:0000256" key="3">
    <source>
        <dbReference type="ARBA" id="ARBA00022448"/>
    </source>
</evidence>
<proteinExistence type="inferred from homology"/>
<feature type="repeat" description="Solcar" evidence="8">
    <location>
        <begin position="256"/>
        <end position="344"/>
    </location>
</feature>
<evidence type="ECO:0000256" key="11">
    <source>
        <dbReference type="SAM" id="SignalP"/>
    </source>
</evidence>
<evidence type="ECO:0000256" key="5">
    <source>
        <dbReference type="ARBA" id="ARBA00022737"/>
    </source>
</evidence>
<evidence type="ECO:0000313" key="12">
    <source>
        <dbReference type="EMBL" id="EKX37585.1"/>
    </source>
</evidence>
<evidence type="ECO:0000256" key="9">
    <source>
        <dbReference type="RuleBase" id="RU000488"/>
    </source>
</evidence>
<dbReference type="Proteomes" id="UP000011087">
    <property type="component" value="Unassembled WGS sequence"/>
</dbReference>
<protein>
    <recommendedName>
        <fullName evidence="15">Mitochondrial carrier protein</fullName>
    </recommendedName>
</protein>
<dbReference type="PaxDb" id="55529-EKX37585"/>
<dbReference type="InterPro" id="IPR018108">
    <property type="entry name" value="MCP_transmembrane"/>
</dbReference>
<reference evidence="13" key="3">
    <citation type="submission" date="2015-06" db="UniProtKB">
        <authorList>
            <consortium name="EnsemblProtists"/>
        </authorList>
    </citation>
    <scope>IDENTIFICATION</scope>
</reference>
<feature type="repeat" description="Solcar" evidence="8">
    <location>
        <begin position="76"/>
        <end position="154"/>
    </location>
</feature>
<name>L1IP38_GUITC</name>
<keyword evidence="11" id="KW-0732">Signal</keyword>
<gene>
    <name evidence="12" type="ORF">GUITHDRAFT_116227</name>
</gene>
<dbReference type="KEGG" id="gtt:GUITHDRAFT_116227"/>
<dbReference type="GeneID" id="17294330"/>
<accession>L1IP38</accession>
<comment type="similarity">
    <text evidence="2 9">Belongs to the mitochondrial carrier (TC 2.A.29) family.</text>
</comment>
<evidence type="ECO:0000256" key="8">
    <source>
        <dbReference type="PROSITE-ProRule" id="PRU00282"/>
    </source>
</evidence>
<dbReference type="SUPFAM" id="SSF103506">
    <property type="entry name" value="Mitochondrial carrier"/>
    <property type="match status" value="1"/>
</dbReference>
<feature type="transmembrane region" description="Helical" evidence="10">
    <location>
        <begin position="74"/>
        <end position="97"/>
    </location>
</feature>
<dbReference type="GO" id="GO:0016020">
    <property type="term" value="C:membrane"/>
    <property type="evidence" value="ECO:0007669"/>
    <property type="project" value="UniProtKB-SubCell"/>
</dbReference>
<dbReference type="PRINTS" id="PR00926">
    <property type="entry name" value="MITOCARRIER"/>
</dbReference>
<dbReference type="InterPro" id="IPR002067">
    <property type="entry name" value="MCP"/>
</dbReference>
<reference evidence="14" key="2">
    <citation type="submission" date="2012-11" db="EMBL/GenBank/DDBJ databases">
        <authorList>
            <person name="Kuo A."/>
            <person name="Curtis B.A."/>
            <person name="Tanifuji G."/>
            <person name="Burki F."/>
            <person name="Gruber A."/>
            <person name="Irimia M."/>
            <person name="Maruyama S."/>
            <person name="Arias M.C."/>
            <person name="Ball S.G."/>
            <person name="Gile G.H."/>
            <person name="Hirakawa Y."/>
            <person name="Hopkins J.F."/>
            <person name="Rensing S.A."/>
            <person name="Schmutz J."/>
            <person name="Symeonidi A."/>
            <person name="Elias M."/>
            <person name="Eveleigh R.J."/>
            <person name="Herman E.K."/>
            <person name="Klute M.J."/>
            <person name="Nakayama T."/>
            <person name="Obornik M."/>
            <person name="Reyes-Prieto A."/>
            <person name="Armbrust E.V."/>
            <person name="Aves S.J."/>
            <person name="Beiko R.G."/>
            <person name="Coutinho P."/>
            <person name="Dacks J.B."/>
            <person name="Durnford D.G."/>
            <person name="Fast N.M."/>
            <person name="Green B.R."/>
            <person name="Grisdale C."/>
            <person name="Hempe F."/>
            <person name="Henrissat B."/>
            <person name="Hoppner M.P."/>
            <person name="Ishida K.-I."/>
            <person name="Kim E."/>
            <person name="Koreny L."/>
            <person name="Kroth P.G."/>
            <person name="Liu Y."/>
            <person name="Malik S.-B."/>
            <person name="Maier U.G."/>
            <person name="McRose D."/>
            <person name="Mock T."/>
            <person name="Neilson J.A."/>
            <person name="Onodera N.T."/>
            <person name="Poole A.M."/>
            <person name="Pritham E.J."/>
            <person name="Richards T.A."/>
            <person name="Rocap G."/>
            <person name="Roy S.W."/>
            <person name="Sarai C."/>
            <person name="Schaack S."/>
            <person name="Shirato S."/>
            <person name="Slamovits C.H."/>
            <person name="Spencer D.F."/>
            <person name="Suzuki S."/>
            <person name="Worden A.Z."/>
            <person name="Zauner S."/>
            <person name="Barry K."/>
            <person name="Bell C."/>
            <person name="Bharti A.K."/>
            <person name="Crow J.A."/>
            <person name="Grimwood J."/>
            <person name="Kramer R."/>
            <person name="Lindquist E."/>
            <person name="Lucas S."/>
            <person name="Salamov A."/>
            <person name="McFadden G.I."/>
            <person name="Lane C.E."/>
            <person name="Keeling P.J."/>
            <person name="Gray M.W."/>
            <person name="Grigoriev I.V."/>
            <person name="Archibald J.M."/>
        </authorList>
    </citation>
    <scope>NUCLEOTIDE SEQUENCE</scope>
    <source>
        <strain evidence="14">CCMP2712</strain>
    </source>
</reference>
<dbReference type="OrthoDB" id="276989at2759"/>
<feature type="chain" id="PRO_5008770246" description="Mitochondrial carrier protein" evidence="11">
    <location>
        <begin position="37"/>
        <end position="355"/>
    </location>
</feature>
<dbReference type="EMBL" id="JH993057">
    <property type="protein sequence ID" value="EKX37585.1"/>
    <property type="molecule type" value="Genomic_DNA"/>
</dbReference>
<reference evidence="12 14" key="1">
    <citation type="journal article" date="2012" name="Nature">
        <title>Algal genomes reveal evolutionary mosaicism and the fate of nucleomorphs.</title>
        <authorList>
            <consortium name="DOE Joint Genome Institute"/>
            <person name="Curtis B.A."/>
            <person name="Tanifuji G."/>
            <person name="Burki F."/>
            <person name="Gruber A."/>
            <person name="Irimia M."/>
            <person name="Maruyama S."/>
            <person name="Arias M.C."/>
            <person name="Ball S.G."/>
            <person name="Gile G.H."/>
            <person name="Hirakawa Y."/>
            <person name="Hopkins J.F."/>
            <person name="Kuo A."/>
            <person name="Rensing S.A."/>
            <person name="Schmutz J."/>
            <person name="Symeonidi A."/>
            <person name="Elias M."/>
            <person name="Eveleigh R.J."/>
            <person name="Herman E.K."/>
            <person name="Klute M.J."/>
            <person name="Nakayama T."/>
            <person name="Obornik M."/>
            <person name="Reyes-Prieto A."/>
            <person name="Armbrust E.V."/>
            <person name="Aves S.J."/>
            <person name="Beiko R.G."/>
            <person name="Coutinho P."/>
            <person name="Dacks J.B."/>
            <person name="Durnford D.G."/>
            <person name="Fast N.M."/>
            <person name="Green B.R."/>
            <person name="Grisdale C.J."/>
            <person name="Hempel F."/>
            <person name="Henrissat B."/>
            <person name="Hoppner M.P."/>
            <person name="Ishida K."/>
            <person name="Kim E."/>
            <person name="Koreny L."/>
            <person name="Kroth P.G."/>
            <person name="Liu Y."/>
            <person name="Malik S.B."/>
            <person name="Maier U.G."/>
            <person name="McRose D."/>
            <person name="Mock T."/>
            <person name="Neilson J.A."/>
            <person name="Onodera N.T."/>
            <person name="Poole A.M."/>
            <person name="Pritham E.J."/>
            <person name="Richards T.A."/>
            <person name="Rocap G."/>
            <person name="Roy S.W."/>
            <person name="Sarai C."/>
            <person name="Schaack S."/>
            <person name="Shirato S."/>
            <person name="Slamovits C.H."/>
            <person name="Spencer D.F."/>
            <person name="Suzuki S."/>
            <person name="Worden A.Z."/>
            <person name="Zauner S."/>
            <person name="Barry K."/>
            <person name="Bell C."/>
            <person name="Bharti A.K."/>
            <person name="Crow J.A."/>
            <person name="Grimwood J."/>
            <person name="Kramer R."/>
            <person name="Lindquist E."/>
            <person name="Lucas S."/>
            <person name="Salamov A."/>
            <person name="McFadden G.I."/>
            <person name="Lane C.E."/>
            <person name="Keeling P.J."/>
            <person name="Gray M.W."/>
            <person name="Grigoriev I.V."/>
            <person name="Archibald J.M."/>
        </authorList>
    </citation>
    <scope>NUCLEOTIDE SEQUENCE</scope>
    <source>
        <strain evidence="12 14">CCMP2712</strain>
    </source>
</reference>